<sequence length="45" mass="4963">MQRFKVLQRLLGVRQDAGHCSDAEDDILLSSSEESTANGRAGYHT</sequence>
<dbReference type="EMBL" id="AGVV01000044">
    <property type="protein sequence ID" value="EHK76086.1"/>
    <property type="molecule type" value="Genomic_DNA"/>
</dbReference>
<protein>
    <submittedName>
        <fullName evidence="2">Uncharacterized protein</fullName>
    </submittedName>
</protein>
<gene>
    <name evidence="2" type="ORF">SM0020_20409</name>
</gene>
<feature type="region of interest" description="Disordered" evidence="1">
    <location>
        <begin position="23"/>
        <end position="45"/>
    </location>
</feature>
<organism evidence="2 3">
    <name type="scientific">Sinorhizobium meliloti CCNWSX0020</name>
    <dbReference type="NCBI Taxonomy" id="1107881"/>
    <lineage>
        <taxon>Bacteria</taxon>
        <taxon>Pseudomonadati</taxon>
        <taxon>Pseudomonadota</taxon>
        <taxon>Alphaproteobacteria</taxon>
        <taxon>Hyphomicrobiales</taxon>
        <taxon>Rhizobiaceae</taxon>
        <taxon>Sinorhizobium/Ensifer group</taxon>
        <taxon>Sinorhizobium</taxon>
    </lineage>
</organism>
<name>H0G3N3_RHIML</name>
<reference evidence="2 3" key="1">
    <citation type="journal article" date="2012" name="J. Bacteriol.">
        <title>Draft Genome Sequence of Sinorhizobium meliloti CCNWSX0020, a Nitrogen-Fixing Symbiont with Copper Tolerance Capability Isolated from Lead-Zinc Mine Tailings.</title>
        <authorList>
            <person name="Li Z."/>
            <person name="Ma Z."/>
            <person name="Hao X."/>
            <person name="Wei G."/>
        </authorList>
    </citation>
    <scope>NUCLEOTIDE SEQUENCE [LARGE SCALE GENOMIC DNA]</scope>
    <source>
        <strain evidence="2 3">CCNWSX0020</strain>
    </source>
</reference>
<dbReference type="AlphaFoldDB" id="H0G3N3"/>
<proteinExistence type="predicted"/>
<accession>H0G3N3</accession>
<evidence type="ECO:0000313" key="3">
    <source>
        <dbReference type="Proteomes" id="UP000004038"/>
    </source>
</evidence>
<evidence type="ECO:0000313" key="2">
    <source>
        <dbReference type="EMBL" id="EHK76086.1"/>
    </source>
</evidence>
<evidence type="ECO:0000256" key="1">
    <source>
        <dbReference type="SAM" id="MobiDB-lite"/>
    </source>
</evidence>
<dbReference type="Proteomes" id="UP000004038">
    <property type="component" value="Unassembled WGS sequence"/>
</dbReference>